<dbReference type="PIRSF" id="PIRSF037225">
    <property type="entry name" value="UCP037225"/>
    <property type="match status" value="1"/>
</dbReference>
<evidence type="ECO:0000313" key="2">
    <source>
        <dbReference type="Proteomes" id="UP000030451"/>
    </source>
</evidence>
<reference evidence="1 2" key="1">
    <citation type="submission" date="2014-10" db="EMBL/GenBank/DDBJ databases">
        <title>Genome sequencing of Vibrio sinaloensis T08.</title>
        <authorList>
            <person name="Chan K.-G."/>
            <person name="Mohamad N.I."/>
        </authorList>
    </citation>
    <scope>NUCLEOTIDE SEQUENCE [LARGE SCALE GENOMIC DNA]</scope>
    <source>
        <strain evidence="1 2">T08</strain>
    </source>
</reference>
<organism evidence="1 2">
    <name type="scientific">Photobacterium sp. (strain ATCC 43367)</name>
    <dbReference type="NCBI Taxonomy" id="379097"/>
    <lineage>
        <taxon>Bacteria</taxon>
        <taxon>Pseudomonadati</taxon>
        <taxon>Pseudomonadota</taxon>
        <taxon>Gammaproteobacteria</taxon>
        <taxon>Vibrionales</taxon>
        <taxon>Vibrionaceae</taxon>
        <taxon>Vibrio</taxon>
        <taxon>Vibrio oreintalis group</taxon>
    </lineage>
</organism>
<dbReference type="Pfam" id="PF14255">
    <property type="entry name" value="Zn_ribbon_21"/>
    <property type="match status" value="1"/>
</dbReference>
<dbReference type="EMBL" id="JRWP01000002">
    <property type="protein sequence ID" value="KGY10636.1"/>
    <property type="molecule type" value="Genomic_DNA"/>
</dbReference>
<protein>
    <submittedName>
        <fullName evidence="1">Molybdopterin-guanine dinucleotide biosynthesis protein A</fullName>
    </submittedName>
</protein>
<sequence>MRNYTEKVVSCPHCGHSISITLDASNGSQNFYDDCPACCHAIHLNMMVNEQMDSIELFVDADDEQIF</sequence>
<dbReference type="InterPro" id="IPR017143">
    <property type="entry name" value="UCP037225"/>
</dbReference>
<comment type="caution">
    <text evidence="1">The sequence shown here is derived from an EMBL/GenBank/DDBJ whole genome shotgun (WGS) entry which is preliminary data.</text>
</comment>
<evidence type="ECO:0000313" key="1">
    <source>
        <dbReference type="EMBL" id="KGY10636.1"/>
    </source>
</evidence>
<proteinExistence type="predicted"/>
<dbReference type="AlphaFoldDB" id="A0A0A5I452"/>
<name>A0A0A5I452_PHOS4</name>
<dbReference type="Proteomes" id="UP000030451">
    <property type="component" value="Unassembled WGS sequence"/>
</dbReference>
<dbReference type="RefSeq" id="WP_038134565.1">
    <property type="nucleotide sequence ID" value="NZ_JAVHXF010000588.1"/>
</dbReference>
<accession>A0A0A5I452</accession>
<dbReference type="InterPro" id="IPR025990">
    <property type="entry name" value="zinc_ribbon_bacterial"/>
</dbReference>
<dbReference type="OrthoDB" id="9814566at2"/>
<gene>
    <name evidence="1" type="ORF">NM06_00835</name>
</gene>
<dbReference type="STRING" id="379097.SE23_10560"/>